<feature type="compositionally biased region" description="Low complexity" evidence="1">
    <location>
        <begin position="113"/>
        <end position="130"/>
    </location>
</feature>
<feature type="compositionally biased region" description="Low complexity" evidence="1">
    <location>
        <begin position="83"/>
        <end position="92"/>
    </location>
</feature>
<keyword evidence="2" id="KW-1133">Transmembrane helix</keyword>
<feature type="compositionally biased region" description="Low complexity" evidence="1">
    <location>
        <begin position="55"/>
        <end position="76"/>
    </location>
</feature>
<feature type="region of interest" description="Disordered" evidence="1">
    <location>
        <begin position="39"/>
        <end position="130"/>
    </location>
</feature>
<feature type="transmembrane region" description="Helical" evidence="2">
    <location>
        <begin position="134"/>
        <end position="154"/>
    </location>
</feature>
<keyword evidence="6" id="KW-1185">Reference proteome</keyword>
<dbReference type="EMBL" id="CAADRA010007364">
    <property type="protein sequence ID" value="VFU00675.1"/>
    <property type="molecule type" value="Genomic_DNA"/>
</dbReference>
<feature type="compositionally biased region" description="Polar residues" evidence="1">
    <location>
        <begin position="315"/>
        <end position="324"/>
    </location>
</feature>
<proteinExistence type="predicted"/>
<evidence type="ECO:0000313" key="5">
    <source>
        <dbReference type="EMBL" id="VFU00675.1"/>
    </source>
</evidence>
<accession>A0A485LPB5</accession>
<keyword evidence="2" id="KW-0472">Membrane</keyword>
<feature type="region of interest" description="Disordered" evidence="1">
    <location>
        <begin position="309"/>
        <end position="367"/>
    </location>
</feature>
<organism evidence="5 6">
    <name type="scientific">Aphanomyces stellatus</name>
    <dbReference type="NCBI Taxonomy" id="120398"/>
    <lineage>
        <taxon>Eukaryota</taxon>
        <taxon>Sar</taxon>
        <taxon>Stramenopiles</taxon>
        <taxon>Oomycota</taxon>
        <taxon>Saprolegniomycetes</taxon>
        <taxon>Saprolegniales</taxon>
        <taxon>Verrucalvaceae</taxon>
        <taxon>Aphanomyces</taxon>
    </lineage>
</organism>
<feature type="compositionally biased region" description="Basic and acidic residues" evidence="1">
    <location>
        <begin position="161"/>
        <end position="170"/>
    </location>
</feature>
<evidence type="ECO:0000256" key="1">
    <source>
        <dbReference type="SAM" id="MobiDB-lite"/>
    </source>
</evidence>
<dbReference type="EMBL" id="VJMH01007338">
    <property type="protein sequence ID" value="KAF0683951.1"/>
    <property type="molecule type" value="Genomic_DNA"/>
</dbReference>
<name>A0A485LPB5_9STRA</name>
<feature type="signal peptide" evidence="3">
    <location>
        <begin position="1"/>
        <end position="20"/>
    </location>
</feature>
<evidence type="ECO:0000256" key="3">
    <source>
        <dbReference type="SAM" id="SignalP"/>
    </source>
</evidence>
<feature type="chain" id="PRO_5036355651" evidence="3">
    <location>
        <begin position="21"/>
        <end position="367"/>
    </location>
</feature>
<evidence type="ECO:0000313" key="4">
    <source>
        <dbReference type="EMBL" id="KAF0683951.1"/>
    </source>
</evidence>
<dbReference type="Proteomes" id="UP000332933">
    <property type="component" value="Unassembled WGS sequence"/>
</dbReference>
<reference evidence="5 6" key="1">
    <citation type="submission" date="2019-03" db="EMBL/GenBank/DDBJ databases">
        <authorList>
            <person name="Gaulin E."/>
            <person name="Dumas B."/>
        </authorList>
    </citation>
    <scope>NUCLEOTIDE SEQUENCE [LARGE SCALE GENOMIC DNA]</scope>
    <source>
        <strain evidence="5">CBS 568.67</strain>
    </source>
</reference>
<feature type="compositionally biased region" description="Low complexity" evidence="1">
    <location>
        <begin position="265"/>
        <end position="284"/>
    </location>
</feature>
<reference evidence="4" key="2">
    <citation type="submission" date="2019-06" db="EMBL/GenBank/DDBJ databases">
        <title>Genomics analysis of Aphanomyces spp. identifies a new class of oomycete effector associated with host adaptation.</title>
        <authorList>
            <person name="Gaulin E."/>
        </authorList>
    </citation>
    <scope>NUCLEOTIDE SEQUENCE</scope>
    <source>
        <strain evidence="4">CBS 578.67</strain>
    </source>
</reference>
<dbReference type="AlphaFoldDB" id="A0A485LPB5"/>
<dbReference type="PROSITE" id="PS51257">
    <property type="entry name" value="PROKAR_LIPOPROTEIN"/>
    <property type="match status" value="1"/>
</dbReference>
<evidence type="ECO:0000313" key="6">
    <source>
        <dbReference type="Proteomes" id="UP000332933"/>
    </source>
</evidence>
<feature type="compositionally biased region" description="Low complexity" evidence="1">
    <location>
        <begin position="193"/>
        <end position="204"/>
    </location>
</feature>
<gene>
    <name evidence="5" type="primary">Aste57867_24032</name>
    <name evidence="4" type="ORF">As57867_023959</name>
    <name evidence="5" type="ORF">ASTE57867_24032</name>
</gene>
<feature type="region of interest" description="Disordered" evidence="1">
    <location>
        <begin position="257"/>
        <end position="290"/>
    </location>
</feature>
<feature type="region of interest" description="Disordered" evidence="1">
    <location>
        <begin position="159"/>
        <end position="219"/>
    </location>
</feature>
<keyword evidence="2" id="KW-0812">Transmembrane</keyword>
<protein>
    <submittedName>
        <fullName evidence="5">Aste57867_24032 protein</fullName>
    </submittedName>
</protein>
<evidence type="ECO:0000256" key="2">
    <source>
        <dbReference type="SAM" id="Phobius"/>
    </source>
</evidence>
<keyword evidence="3" id="KW-0732">Signal</keyword>
<sequence length="367" mass="37084">MKTTSILVLICGALFACGEGVTTTKAPAVAAVTTTAVPSTPTMVPKTDPPKAASTTAVPPKATDAPPKDAPATTTVAPPPAETPAAAITSPETPAPPSAPIESVMPTTPPPTAAAAGGTQSASSSSSSSDSTTYIIIGAVAGGLVLVGAGVYCCRRGKATSNEDTRKDDEVGTYAPPAAASTPVRVLAPEVQPPSRASMPSAAPLTTSSTPHAYTNMAPPAHETEAAGSFFTWQASNPMQVPVISSAESADEFPAPAAHLQQRATSWTSSTGSHTGGASSPSTSSDHHTSMQNEWGMAAAMSARNSYASVDESRNSYASRNSYGSDAELRAGGGSFLSEGMESFQDSRDSAASTDSYVRPPPANYNF</sequence>